<reference evidence="2" key="1">
    <citation type="submission" date="2022-11" db="UniProtKB">
        <authorList>
            <consortium name="WormBaseParasite"/>
        </authorList>
    </citation>
    <scope>IDENTIFICATION</scope>
</reference>
<evidence type="ECO:0000313" key="2">
    <source>
        <dbReference type="WBParaSite" id="ES5_v2.g7508.t1"/>
    </source>
</evidence>
<organism evidence="1 2">
    <name type="scientific">Panagrolaimus sp. ES5</name>
    <dbReference type="NCBI Taxonomy" id="591445"/>
    <lineage>
        <taxon>Eukaryota</taxon>
        <taxon>Metazoa</taxon>
        <taxon>Ecdysozoa</taxon>
        <taxon>Nematoda</taxon>
        <taxon>Chromadorea</taxon>
        <taxon>Rhabditida</taxon>
        <taxon>Tylenchina</taxon>
        <taxon>Panagrolaimomorpha</taxon>
        <taxon>Panagrolaimoidea</taxon>
        <taxon>Panagrolaimidae</taxon>
        <taxon>Panagrolaimus</taxon>
    </lineage>
</organism>
<evidence type="ECO:0000313" key="1">
    <source>
        <dbReference type="Proteomes" id="UP000887579"/>
    </source>
</evidence>
<proteinExistence type="predicted"/>
<name>A0AC34GS55_9BILA</name>
<dbReference type="Proteomes" id="UP000887579">
    <property type="component" value="Unplaced"/>
</dbReference>
<accession>A0AC34GS55</accession>
<dbReference type="WBParaSite" id="ES5_v2.g7508.t1">
    <property type="protein sequence ID" value="ES5_v2.g7508.t1"/>
    <property type="gene ID" value="ES5_v2.g7508"/>
</dbReference>
<sequence>MGKPQTEEESEIDCVDRGYTTFNQIQLKVPNEIITRLSLSHNKFTTVPPNISDFVNLEYLNLWNNQIEELPASISTLPALKILNVGMNRLSKLPRGFGSFAKLEILDLTYNNLKEQSLPGNFFFMPTLRALYLGDNDFESFPEDVENLKNLQILVLRENDLIDLPQQLSALDKLRELHIQGNRLQVIPPVLGNLELIDNGRHSTKTLRVQNNPWIKPLQDAYIQGSSNGFWSYVRSDNYRHLYNSHPRGVGSPPPKRNKDKKISRQGKPQRPC</sequence>
<protein>
    <submittedName>
        <fullName evidence="2">Ras suppressor protein 1</fullName>
    </submittedName>
</protein>